<evidence type="ECO:0000256" key="1">
    <source>
        <dbReference type="ARBA" id="ARBA00022553"/>
    </source>
</evidence>
<accession>A0ABM1BL00</accession>
<evidence type="ECO:0000313" key="5">
    <source>
        <dbReference type="RefSeq" id="XP_013784092.2"/>
    </source>
</evidence>
<dbReference type="Pfam" id="PF12736">
    <property type="entry name" value="CABIT"/>
    <property type="match status" value="1"/>
</dbReference>
<reference evidence="5" key="1">
    <citation type="submission" date="2025-08" db="UniProtKB">
        <authorList>
            <consortium name="RefSeq"/>
        </authorList>
    </citation>
    <scope>IDENTIFICATION</scope>
    <source>
        <tissue evidence="5">Muscle</tissue>
    </source>
</reference>
<dbReference type="InterPro" id="IPR052281">
    <property type="entry name" value="GAREM"/>
</dbReference>
<evidence type="ECO:0000259" key="3">
    <source>
        <dbReference type="Pfam" id="PF12736"/>
    </source>
</evidence>
<dbReference type="RefSeq" id="XP_013784092.2">
    <property type="nucleotide sequence ID" value="XM_013928638.2"/>
</dbReference>
<gene>
    <name evidence="5" type="primary">LOC106468223</name>
</gene>
<name>A0ABM1BL00_LIMPO</name>
<evidence type="ECO:0000313" key="4">
    <source>
        <dbReference type="Proteomes" id="UP000694941"/>
    </source>
</evidence>
<keyword evidence="4" id="KW-1185">Reference proteome</keyword>
<dbReference type="GeneID" id="106468223"/>
<feature type="region of interest" description="Disordered" evidence="2">
    <location>
        <begin position="331"/>
        <end position="352"/>
    </location>
</feature>
<evidence type="ECO:0000256" key="2">
    <source>
        <dbReference type="SAM" id="MobiDB-lite"/>
    </source>
</evidence>
<feature type="domain" description="CABIT" evidence="3">
    <location>
        <begin position="26"/>
        <end position="286"/>
    </location>
</feature>
<dbReference type="InterPro" id="IPR025946">
    <property type="entry name" value="CABIT_dom"/>
</dbReference>
<feature type="compositionally biased region" description="Low complexity" evidence="2">
    <location>
        <begin position="377"/>
        <end position="394"/>
    </location>
</feature>
<feature type="region of interest" description="Disordered" evidence="2">
    <location>
        <begin position="461"/>
        <end position="482"/>
    </location>
</feature>
<sequence>MSSYTAQSWSHQRLYSPREFVRRFSLPQVVTIHEGMTHHVQTPTALDIGQPFLLYQSYNCRKVHARSLDRDKRGRAKAVGLPLVVPESYSGWLAVISDDGHTAGYFTTIEQVARARVPLFVTKNDVIGYQLPEPRDSVEKSVYTKVAVSAGQVLRLLGVYEDISSKSRGSLSGRNRNDRNRGKYAKCLSQMGEVMFIPFIASGKFYAVARRSSYSVSHVFLLPNLLRVFPLPLTTRLISGTQPKLPCNFTSVVRLQEIQRQDVVLACTLKDGGPILVEIDLDSTFSFVKKLGDLHFQTSGIYQQMLRFCVEEADNWKKQIKVTHHVVPQLKDRAKKSVSSNGSSKRSNKNYEKEFETQSISISLNFEDLESDKGSMKSKLSMGSKRSSSSSRFSNPFSKLWSFRKSKTLQMVREGEFEEMEIVSGKARGNGSIMSCSAVEAHLYETLNRNTQPSCRLIREPSSDLGMSRRPKDCDNLNGDDGYGTYQADEDSSYYSVCY</sequence>
<proteinExistence type="predicted"/>
<dbReference type="Proteomes" id="UP000694941">
    <property type="component" value="Unplaced"/>
</dbReference>
<protein>
    <submittedName>
        <fullName evidence="5">Uncharacterized protein LOC106468223</fullName>
    </submittedName>
</protein>
<keyword evidence="1" id="KW-0597">Phosphoprotein</keyword>
<dbReference type="PANTHER" id="PTHR14454:SF11">
    <property type="entry name" value="SERRANO, ISOFORM F"/>
    <property type="match status" value="1"/>
</dbReference>
<organism evidence="4 5">
    <name type="scientific">Limulus polyphemus</name>
    <name type="common">Atlantic horseshoe crab</name>
    <dbReference type="NCBI Taxonomy" id="6850"/>
    <lineage>
        <taxon>Eukaryota</taxon>
        <taxon>Metazoa</taxon>
        <taxon>Ecdysozoa</taxon>
        <taxon>Arthropoda</taxon>
        <taxon>Chelicerata</taxon>
        <taxon>Merostomata</taxon>
        <taxon>Xiphosura</taxon>
        <taxon>Limulidae</taxon>
        <taxon>Limulus</taxon>
    </lineage>
</organism>
<feature type="region of interest" description="Disordered" evidence="2">
    <location>
        <begin position="375"/>
        <end position="394"/>
    </location>
</feature>
<dbReference type="PANTHER" id="PTHR14454">
    <property type="entry name" value="GRB2-ASSOCIATED AND REGULATOR OF MAPK PROTEIN FAMILY MEMBER"/>
    <property type="match status" value="1"/>
</dbReference>